<evidence type="ECO:0000256" key="2">
    <source>
        <dbReference type="ARBA" id="ARBA00023002"/>
    </source>
</evidence>
<dbReference type="PRINTS" id="PR00081">
    <property type="entry name" value="GDHRDH"/>
</dbReference>
<dbReference type="InterPro" id="IPR045000">
    <property type="entry name" value="TR"/>
</dbReference>
<dbReference type="Gene3D" id="3.40.50.720">
    <property type="entry name" value="NAD(P)-binding Rossmann-like Domain"/>
    <property type="match status" value="1"/>
</dbReference>
<protein>
    <submittedName>
        <fullName evidence="4">Tropinone reductase-like, chloroplastic</fullName>
    </submittedName>
</protein>
<keyword evidence="1" id="KW-0521">NADP</keyword>
<dbReference type="SUPFAM" id="SSF51735">
    <property type="entry name" value="NAD(P)-binding Rossmann-fold domains"/>
    <property type="match status" value="1"/>
</dbReference>
<dbReference type="PROSITE" id="PS00061">
    <property type="entry name" value="ADH_SHORT"/>
    <property type="match status" value="1"/>
</dbReference>
<sequence>MMTLGGDRVIITLQTTVRDRGRRLVIAPVLSLCKRRNVSCSRLSGMTRQGLLTTVNDPDNISGLDMLSSGHDACECRVPPLGSPDKGACHMSSRESGWSCSGQRCAPRVIRGRGPYKWYGGVAYSRGGGMAQTFGCSSGDSRWSLKGMTALVTGGTKGIGHAIVEELAGLGATIHTCSRKETELNECLKDWKAKGFGVSGSVCDVSSRAQREKLMDTVSSVFNGKLNILVNNAAIVIQKPTVEVTAEEFSTIMAINFESVYHLSQLAHPLLKASGAGSIVFISSVAGVVSVKYLSAYSVTKGAMNQLTKNLACEWAEDNIRSNAVAPWYIKTPMVDQMVSNKTFLEGLINRAPLRRAGDRRRCHLWWHSSVYQHHLTLLDRLFVLMVA</sequence>
<gene>
    <name evidence="4" type="primary">VvCHDh000122_1</name>
    <name evidence="4" type="ORF">CK203_075081</name>
</gene>
<evidence type="ECO:0000256" key="1">
    <source>
        <dbReference type="ARBA" id="ARBA00022857"/>
    </source>
</evidence>
<evidence type="ECO:0000313" key="4">
    <source>
        <dbReference type="EMBL" id="RVW56692.1"/>
    </source>
</evidence>
<dbReference type="AlphaFoldDB" id="A0A438F9Q5"/>
<dbReference type="Pfam" id="PF00106">
    <property type="entry name" value="adh_short"/>
    <property type="match status" value="1"/>
</dbReference>
<dbReference type="InterPro" id="IPR002347">
    <property type="entry name" value="SDR_fam"/>
</dbReference>
<dbReference type="PANTHER" id="PTHR42898">
    <property type="entry name" value="TROPINONE REDUCTASE"/>
    <property type="match status" value="1"/>
</dbReference>
<dbReference type="GO" id="GO:0016491">
    <property type="term" value="F:oxidoreductase activity"/>
    <property type="evidence" value="ECO:0007669"/>
    <property type="project" value="UniProtKB-KW"/>
</dbReference>
<dbReference type="InterPro" id="IPR020904">
    <property type="entry name" value="Sc_DH/Rdtase_CS"/>
</dbReference>
<dbReference type="PANTHER" id="PTHR42898:SF6">
    <property type="entry name" value="NADP-DEPENDENT MANNITOL DEHYDROGENASE"/>
    <property type="match status" value="1"/>
</dbReference>
<keyword evidence="2" id="KW-0560">Oxidoreductase</keyword>
<evidence type="ECO:0000313" key="5">
    <source>
        <dbReference type="Proteomes" id="UP000288805"/>
    </source>
</evidence>
<proteinExistence type="inferred from homology"/>
<comment type="similarity">
    <text evidence="3">Belongs to the short-chain dehydrogenases/reductases (SDR) family. SDR65C subfamily.</text>
</comment>
<accession>A0A438F9Q5</accession>
<organism evidence="4 5">
    <name type="scientific">Vitis vinifera</name>
    <name type="common">Grape</name>
    <dbReference type="NCBI Taxonomy" id="29760"/>
    <lineage>
        <taxon>Eukaryota</taxon>
        <taxon>Viridiplantae</taxon>
        <taxon>Streptophyta</taxon>
        <taxon>Embryophyta</taxon>
        <taxon>Tracheophyta</taxon>
        <taxon>Spermatophyta</taxon>
        <taxon>Magnoliopsida</taxon>
        <taxon>eudicotyledons</taxon>
        <taxon>Gunneridae</taxon>
        <taxon>Pentapetalae</taxon>
        <taxon>rosids</taxon>
        <taxon>Vitales</taxon>
        <taxon>Vitaceae</taxon>
        <taxon>Viteae</taxon>
        <taxon>Vitis</taxon>
    </lineage>
</organism>
<dbReference type="Proteomes" id="UP000288805">
    <property type="component" value="Unassembled WGS sequence"/>
</dbReference>
<name>A0A438F9Q5_VITVI</name>
<evidence type="ECO:0000256" key="3">
    <source>
        <dbReference type="ARBA" id="ARBA00025714"/>
    </source>
</evidence>
<dbReference type="InterPro" id="IPR036291">
    <property type="entry name" value="NAD(P)-bd_dom_sf"/>
</dbReference>
<reference evidence="4 5" key="1">
    <citation type="journal article" date="2018" name="PLoS Genet.">
        <title>Population sequencing reveals clonal diversity and ancestral inbreeding in the grapevine cultivar Chardonnay.</title>
        <authorList>
            <person name="Roach M.J."/>
            <person name="Johnson D.L."/>
            <person name="Bohlmann J."/>
            <person name="van Vuuren H.J."/>
            <person name="Jones S.J."/>
            <person name="Pretorius I.S."/>
            <person name="Schmidt S.A."/>
            <person name="Borneman A.R."/>
        </authorList>
    </citation>
    <scope>NUCLEOTIDE SEQUENCE [LARGE SCALE GENOMIC DNA]</scope>
    <source>
        <strain evidence="5">cv. Chardonnay</strain>
        <tissue evidence="4">Leaf</tissue>
    </source>
</reference>
<dbReference type="PRINTS" id="PR00080">
    <property type="entry name" value="SDRFAMILY"/>
</dbReference>
<comment type="caution">
    <text evidence="4">The sequence shown here is derived from an EMBL/GenBank/DDBJ whole genome shotgun (WGS) entry which is preliminary data.</text>
</comment>
<dbReference type="FunFam" id="3.40.50.720:FF:000084">
    <property type="entry name" value="Short-chain dehydrogenase reductase"/>
    <property type="match status" value="1"/>
</dbReference>
<dbReference type="EMBL" id="QGNW01001073">
    <property type="protein sequence ID" value="RVW56692.1"/>
    <property type="molecule type" value="Genomic_DNA"/>
</dbReference>